<reference evidence="7" key="1">
    <citation type="journal article" date="2019" name="Int. J. Syst. Evol. Microbiol.">
        <title>The Global Catalogue of Microorganisms (GCM) 10K type strain sequencing project: providing services to taxonomists for standard genome sequencing and annotation.</title>
        <authorList>
            <consortium name="The Broad Institute Genomics Platform"/>
            <consortium name="The Broad Institute Genome Sequencing Center for Infectious Disease"/>
            <person name="Wu L."/>
            <person name="Ma J."/>
        </authorList>
    </citation>
    <scope>NUCLEOTIDE SEQUENCE [LARGE SCALE GENOMIC DNA]</scope>
    <source>
        <strain evidence="7">JCM 16898</strain>
    </source>
</reference>
<dbReference type="PANTHER" id="PTHR30290">
    <property type="entry name" value="PERIPLASMIC BINDING COMPONENT OF ABC TRANSPORTER"/>
    <property type="match status" value="1"/>
</dbReference>
<dbReference type="EMBL" id="BAAAZN010000001">
    <property type="protein sequence ID" value="GAA3523216.1"/>
    <property type="molecule type" value="Genomic_DNA"/>
</dbReference>
<dbReference type="Gene3D" id="3.10.105.10">
    <property type="entry name" value="Dipeptide-binding Protein, Domain 3"/>
    <property type="match status" value="1"/>
</dbReference>
<dbReference type="InterPro" id="IPR039424">
    <property type="entry name" value="SBP_5"/>
</dbReference>
<dbReference type="Pfam" id="PF00496">
    <property type="entry name" value="SBP_bac_5"/>
    <property type="match status" value="1"/>
</dbReference>
<evidence type="ECO:0000256" key="2">
    <source>
        <dbReference type="ARBA" id="ARBA00005695"/>
    </source>
</evidence>
<accession>A0ABP6UV72</accession>
<dbReference type="SUPFAM" id="SSF53850">
    <property type="entry name" value="Periplasmic binding protein-like II"/>
    <property type="match status" value="1"/>
</dbReference>
<evidence type="ECO:0000259" key="5">
    <source>
        <dbReference type="Pfam" id="PF00496"/>
    </source>
</evidence>
<evidence type="ECO:0000313" key="7">
    <source>
        <dbReference type="Proteomes" id="UP001500689"/>
    </source>
</evidence>
<protein>
    <submittedName>
        <fullName evidence="6">ABC transporter substrate-binding protein</fullName>
    </submittedName>
</protein>
<organism evidence="6 7">
    <name type="scientific">Amycolatopsis ultiminotia</name>
    <dbReference type="NCBI Taxonomy" id="543629"/>
    <lineage>
        <taxon>Bacteria</taxon>
        <taxon>Bacillati</taxon>
        <taxon>Actinomycetota</taxon>
        <taxon>Actinomycetes</taxon>
        <taxon>Pseudonocardiales</taxon>
        <taxon>Pseudonocardiaceae</taxon>
        <taxon>Amycolatopsis</taxon>
    </lineage>
</organism>
<comment type="subcellular location">
    <subcellularLocation>
        <location evidence="1">Cell envelope</location>
    </subcellularLocation>
</comment>
<evidence type="ECO:0000256" key="1">
    <source>
        <dbReference type="ARBA" id="ARBA00004196"/>
    </source>
</evidence>
<dbReference type="PANTHER" id="PTHR30290:SF10">
    <property type="entry name" value="PERIPLASMIC OLIGOPEPTIDE-BINDING PROTEIN-RELATED"/>
    <property type="match status" value="1"/>
</dbReference>
<comment type="caution">
    <text evidence="6">The sequence shown here is derived from an EMBL/GenBank/DDBJ whole genome shotgun (WGS) entry which is preliminary data.</text>
</comment>
<evidence type="ECO:0000313" key="6">
    <source>
        <dbReference type="EMBL" id="GAA3523216.1"/>
    </source>
</evidence>
<comment type="similarity">
    <text evidence="2">Belongs to the bacterial solute-binding protein 5 family.</text>
</comment>
<gene>
    <name evidence="6" type="ORF">GCM10022222_01480</name>
</gene>
<proteinExistence type="inferred from homology"/>
<dbReference type="CDD" id="cd08503">
    <property type="entry name" value="PBP2_NikA_DppA_OppA_like_17"/>
    <property type="match status" value="1"/>
</dbReference>
<evidence type="ECO:0000256" key="4">
    <source>
        <dbReference type="ARBA" id="ARBA00022729"/>
    </source>
</evidence>
<keyword evidence="3" id="KW-0813">Transport</keyword>
<evidence type="ECO:0000256" key="3">
    <source>
        <dbReference type="ARBA" id="ARBA00022448"/>
    </source>
</evidence>
<dbReference type="InterPro" id="IPR000914">
    <property type="entry name" value="SBP_5_dom"/>
</dbReference>
<dbReference type="Proteomes" id="UP001500689">
    <property type="component" value="Unassembled WGS sequence"/>
</dbReference>
<keyword evidence="7" id="KW-1185">Reference proteome</keyword>
<keyword evidence="4" id="KW-0732">Signal</keyword>
<sequence length="577" mass="61439">MGYIQRYNCIRPLAGEAGVIPALTRNRDRPLGREPDHLWEARSSAPHRRGVRSGARAPSAVRAVVRRSGGSRMSSFTRRRFLTGALGTVAFTSLAACGPSGSSGGSTRLRAAFAAGGSKETLDPALVSQFVDQARAKALFDTLATYAADTSLRPGLAESWDSDAAGLRWRVRLRSAQFHDGTPVTSEDVLYTLSRIADPSLASDSRQYFATVDFPASKAVSATELELVLARPDFEFPSAFAAPGTEILPAGTKDFTAPVGSGPFRFGSFRPGGPAVFTKFEGHWAGAPTIDELEFVPVDDEAARVNALLSGQVHYAHDLAAASAARLAGQDGVTVLQAERTTMQAVLLRLTRPPFSDPRLVQAVLLGVDREALNRIALAGRGEVGNDLFGKGLRGYAADIPQRTRDVDTARRLVREAGAEGLAIPLETSGVDPAFDSAATLISQQLKEAGLTVTPDPLAASTYFSEIKKKGVAAHSRTATLPVPTFLGERFRTGASSNLTGYSNPEFDALLDRAAGTADEATRLTLFAEAQQLTHDDGGMLVWGFSDWNVGVSGVDGVVAAPPNTFDWARFDHARLR</sequence>
<feature type="domain" description="Solute-binding protein family 5" evidence="5">
    <location>
        <begin position="152"/>
        <end position="471"/>
    </location>
</feature>
<name>A0ABP6UV72_9PSEU</name>
<dbReference type="Gene3D" id="3.40.190.10">
    <property type="entry name" value="Periplasmic binding protein-like II"/>
    <property type="match status" value="1"/>
</dbReference>